<dbReference type="PANTHER" id="PTHR33237:SF50">
    <property type="entry name" value="TRANSMEMBRANE PROTEIN"/>
    <property type="match status" value="1"/>
</dbReference>
<reference evidence="3 4" key="1">
    <citation type="submission" date="2024-01" db="EMBL/GenBank/DDBJ databases">
        <title>The complete chloroplast genome sequence of Lithospermum erythrorhizon: insights into the phylogenetic relationship among Boraginaceae species and the maternal lineages of purple gromwells.</title>
        <authorList>
            <person name="Okada T."/>
            <person name="Watanabe K."/>
        </authorList>
    </citation>
    <scope>NUCLEOTIDE SEQUENCE [LARGE SCALE GENOMIC DNA]</scope>
</reference>
<comment type="caution">
    <text evidence="3">The sequence shown here is derived from an EMBL/GenBank/DDBJ whole genome shotgun (WGS) entry which is preliminary data.</text>
</comment>
<dbReference type="AlphaFoldDB" id="A0AAV3QEJ5"/>
<organism evidence="3 4">
    <name type="scientific">Lithospermum erythrorhizon</name>
    <name type="common">Purple gromwell</name>
    <name type="synonym">Lithospermum officinale var. erythrorhizon</name>
    <dbReference type="NCBI Taxonomy" id="34254"/>
    <lineage>
        <taxon>Eukaryota</taxon>
        <taxon>Viridiplantae</taxon>
        <taxon>Streptophyta</taxon>
        <taxon>Embryophyta</taxon>
        <taxon>Tracheophyta</taxon>
        <taxon>Spermatophyta</taxon>
        <taxon>Magnoliopsida</taxon>
        <taxon>eudicotyledons</taxon>
        <taxon>Gunneridae</taxon>
        <taxon>Pentapetalae</taxon>
        <taxon>asterids</taxon>
        <taxon>lamiids</taxon>
        <taxon>Boraginales</taxon>
        <taxon>Boraginaceae</taxon>
        <taxon>Boraginoideae</taxon>
        <taxon>Lithospermeae</taxon>
        <taxon>Lithospermum</taxon>
    </lineage>
</organism>
<gene>
    <name evidence="3" type="ORF">LIER_17121</name>
</gene>
<sequence>MVRAFSFHPKGDTFCSITLGIGMFACVTFLVALCAKHAKKISKKYMHETSDPKVTPSHNKNNNKKNSEGYIEEGGKSKSYKNEEKLEEGGLWQKAILMGGKCQPPDFSGVIYYDPHGNRISELPRTPYRTLTPHRGSSLADFISVRV</sequence>
<proteinExistence type="predicted"/>
<dbReference type="PANTHER" id="PTHR33237">
    <property type="entry name" value="F2P16.13 PROTEIN-RELATED"/>
    <property type="match status" value="1"/>
</dbReference>
<keyword evidence="4" id="KW-1185">Reference proteome</keyword>
<dbReference type="PROSITE" id="PS51257">
    <property type="entry name" value="PROKAR_LIPOPROTEIN"/>
    <property type="match status" value="1"/>
</dbReference>
<accession>A0AAV3QEJ5</accession>
<evidence type="ECO:0000313" key="4">
    <source>
        <dbReference type="Proteomes" id="UP001454036"/>
    </source>
</evidence>
<evidence type="ECO:0000256" key="1">
    <source>
        <dbReference type="SAM" id="MobiDB-lite"/>
    </source>
</evidence>
<keyword evidence="2" id="KW-0812">Transmembrane</keyword>
<feature type="compositionally biased region" description="Basic and acidic residues" evidence="1">
    <location>
        <begin position="73"/>
        <end position="82"/>
    </location>
</feature>
<evidence type="ECO:0000256" key="2">
    <source>
        <dbReference type="SAM" id="Phobius"/>
    </source>
</evidence>
<keyword evidence="2" id="KW-1133">Transmembrane helix</keyword>
<keyword evidence="2" id="KW-0472">Membrane</keyword>
<dbReference type="Proteomes" id="UP001454036">
    <property type="component" value="Unassembled WGS sequence"/>
</dbReference>
<dbReference type="EMBL" id="BAABME010003931">
    <property type="protein sequence ID" value="GAA0160602.1"/>
    <property type="molecule type" value="Genomic_DNA"/>
</dbReference>
<feature type="transmembrane region" description="Helical" evidence="2">
    <location>
        <begin position="16"/>
        <end position="35"/>
    </location>
</feature>
<feature type="region of interest" description="Disordered" evidence="1">
    <location>
        <begin position="46"/>
        <end position="82"/>
    </location>
</feature>
<evidence type="ECO:0000313" key="3">
    <source>
        <dbReference type="EMBL" id="GAA0160602.1"/>
    </source>
</evidence>
<name>A0AAV3QEJ5_LITER</name>
<protein>
    <submittedName>
        <fullName evidence="3">Uncharacterized protein</fullName>
    </submittedName>
</protein>